<feature type="region of interest" description="Disordered" evidence="1">
    <location>
        <begin position="31"/>
        <end position="72"/>
    </location>
</feature>
<sequence length="72" mass="7855">MWRYLRDGGDEAVMVVAIAYPGVDSPAAVSSSVRQHSQINPLSTQVKERSFERGPFTQSPSPPGFPGHLWNG</sequence>
<name>A0A5B7F521_PORTR</name>
<dbReference type="Proteomes" id="UP000324222">
    <property type="component" value="Unassembled WGS sequence"/>
</dbReference>
<organism evidence="2 3">
    <name type="scientific">Portunus trituberculatus</name>
    <name type="common">Swimming crab</name>
    <name type="synonym">Neptunus trituberculatus</name>
    <dbReference type="NCBI Taxonomy" id="210409"/>
    <lineage>
        <taxon>Eukaryota</taxon>
        <taxon>Metazoa</taxon>
        <taxon>Ecdysozoa</taxon>
        <taxon>Arthropoda</taxon>
        <taxon>Crustacea</taxon>
        <taxon>Multicrustacea</taxon>
        <taxon>Malacostraca</taxon>
        <taxon>Eumalacostraca</taxon>
        <taxon>Eucarida</taxon>
        <taxon>Decapoda</taxon>
        <taxon>Pleocyemata</taxon>
        <taxon>Brachyura</taxon>
        <taxon>Eubrachyura</taxon>
        <taxon>Portunoidea</taxon>
        <taxon>Portunidae</taxon>
        <taxon>Portuninae</taxon>
        <taxon>Portunus</taxon>
    </lineage>
</organism>
<dbReference type="AlphaFoldDB" id="A0A5B7F521"/>
<dbReference type="EMBL" id="VSRR010005121">
    <property type="protein sequence ID" value="MPC41592.1"/>
    <property type="molecule type" value="Genomic_DNA"/>
</dbReference>
<accession>A0A5B7F521</accession>
<protein>
    <submittedName>
        <fullName evidence="2">Uncharacterized protein</fullName>
    </submittedName>
</protein>
<reference evidence="2 3" key="1">
    <citation type="submission" date="2019-05" db="EMBL/GenBank/DDBJ databases">
        <title>Another draft genome of Portunus trituberculatus and its Hox gene families provides insights of decapod evolution.</title>
        <authorList>
            <person name="Jeong J.-H."/>
            <person name="Song I."/>
            <person name="Kim S."/>
            <person name="Choi T."/>
            <person name="Kim D."/>
            <person name="Ryu S."/>
            <person name="Kim W."/>
        </authorList>
    </citation>
    <scope>NUCLEOTIDE SEQUENCE [LARGE SCALE GENOMIC DNA]</scope>
    <source>
        <tissue evidence="2">Muscle</tissue>
    </source>
</reference>
<feature type="compositionally biased region" description="Polar residues" evidence="1">
    <location>
        <begin position="31"/>
        <end position="45"/>
    </location>
</feature>
<evidence type="ECO:0000313" key="2">
    <source>
        <dbReference type="EMBL" id="MPC41592.1"/>
    </source>
</evidence>
<evidence type="ECO:0000313" key="3">
    <source>
        <dbReference type="Proteomes" id="UP000324222"/>
    </source>
</evidence>
<gene>
    <name evidence="2" type="ORF">E2C01_035192</name>
</gene>
<keyword evidence="3" id="KW-1185">Reference proteome</keyword>
<proteinExistence type="predicted"/>
<evidence type="ECO:0000256" key="1">
    <source>
        <dbReference type="SAM" id="MobiDB-lite"/>
    </source>
</evidence>
<comment type="caution">
    <text evidence="2">The sequence shown here is derived from an EMBL/GenBank/DDBJ whole genome shotgun (WGS) entry which is preliminary data.</text>
</comment>